<dbReference type="RefSeq" id="WP_036779594.1">
    <property type="nucleotide sequence ID" value="NZ_AVBG01000001.1"/>
</dbReference>
<comment type="caution">
    <text evidence="1">The sequence shown here is derived from an EMBL/GenBank/DDBJ whole genome shotgun (WGS) entry which is preliminary data.</text>
</comment>
<dbReference type="SUPFAM" id="SSF89550">
    <property type="entry name" value="PHP domain-like"/>
    <property type="match status" value="1"/>
</dbReference>
<dbReference type="eggNOG" id="COG1379">
    <property type="taxonomic scope" value="Bacteria"/>
</dbReference>
<gene>
    <name evidence="1" type="ORF">N780_12955</name>
</gene>
<dbReference type="CDD" id="cd19067">
    <property type="entry name" value="PfuEndoQ-like"/>
    <property type="match status" value="1"/>
</dbReference>
<proteinExistence type="predicted"/>
<organism evidence="1 2">
    <name type="scientific">Pontibacillus chungwhensis BH030062</name>
    <dbReference type="NCBI Taxonomy" id="1385513"/>
    <lineage>
        <taxon>Bacteria</taxon>
        <taxon>Bacillati</taxon>
        <taxon>Bacillota</taxon>
        <taxon>Bacilli</taxon>
        <taxon>Bacillales</taxon>
        <taxon>Bacillaceae</taxon>
        <taxon>Pontibacillus</taxon>
    </lineage>
</organism>
<evidence type="ECO:0000313" key="2">
    <source>
        <dbReference type="Proteomes" id="UP000030153"/>
    </source>
</evidence>
<dbReference type="InterPro" id="IPR010994">
    <property type="entry name" value="RuvA_2-like"/>
</dbReference>
<name>A0A0A2UZ46_9BACI</name>
<keyword evidence="2" id="KW-1185">Reference proteome</keyword>
<sequence>MQSYFADLHVHIGRTIYGDPVKITASDKLTLTNIVEHAAYQKGLDMVGVIDSHVPDVQAEILHLIKEGKATELSEGGIRYGPLTLLLGCEVEVYDEHCQGPIHVLCYFPTMEAMQRFTVWLSERVTNITLSSQRMYGPARDLQNYVKAEGGIFIPAHIFTPFKSLYGKGVIQSLEEVFHPQLIDGVELGLSADTTMAEGIEELSPYSFLTNSDAHSLPKIAREYQSIKMERCTFKEFVLSLHELQGRRIVANYGMNPLLGKYYTTVCNACLQDPGNCDCEEAAVVKGVADRISELTKEGGYKRKRPPYIYQIPLEYLPKLGPKTMKKLLKAFGTEMNVLHHCSEKDLEEVVPSSLAYTIVRNRSGHVAVEAGGGGTYGRIKKER</sequence>
<dbReference type="SUPFAM" id="SSF47781">
    <property type="entry name" value="RuvA domain 2-like"/>
    <property type="match status" value="1"/>
</dbReference>
<dbReference type="STRING" id="1385513.N780_12955"/>
<dbReference type="PANTHER" id="PTHR40084:SF1">
    <property type="entry name" value="PHOSPHOTRANSFERASE"/>
    <property type="match status" value="1"/>
</dbReference>
<dbReference type="OrthoDB" id="9810135at2"/>
<dbReference type="AlphaFoldDB" id="A0A0A2UZ46"/>
<evidence type="ECO:0008006" key="3">
    <source>
        <dbReference type="Google" id="ProtNLM"/>
    </source>
</evidence>
<reference evidence="1 2" key="1">
    <citation type="submission" date="2013-08" db="EMBL/GenBank/DDBJ databases">
        <title>Genome of Pontibacillus chungwhensis.</title>
        <authorList>
            <person name="Wang Q."/>
            <person name="Wang G."/>
        </authorList>
    </citation>
    <scope>NUCLEOTIDE SEQUENCE [LARGE SCALE GENOMIC DNA]</scope>
    <source>
        <strain evidence="1 2">BH030062</strain>
    </source>
</reference>
<dbReference type="InterPro" id="IPR016195">
    <property type="entry name" value="Pol/histidinol_Pase-like"/>
</dbReference>
<accession>A0A0A2UZ46</accession>
<dbReference type="Proteomes" id="UP000030153">
    <property type="component" value="Unassembled WGS sequence"/>
</dbReference>
<dbReference type="PANTHER" id="PTHR40084">
    <property type="entry name" value="PHOSPHOHYDROLASE, PHP FAMILY"/>
    <property type="match status" value="1"/>
</dbReference>
<evidence type="ECO:0000313" key="1">
    <source>
        <dbReference type="EMBL" id="KGP93204.1"/>
    </source>
</evidence>
<dbReference type="Gene3D" id="3.20.20.140">
    <property type="entry name" value="Metal-dependent hydrolases"/>
    <property type="match status" value="1"/>
</dbReference>
<protein>
    <recommendedName>
        <fullName evidence="3">TIGR00375 family protein</fullName>
    </recommendedName>
</protein>
<dbReference type="Gene3D" id="1.10.150.20">
    <property type="entry name" value="5' to 3' exonuclease, C-terminal subdomain"/>
    <property type="match status" value="1"/>
</dbReference>
<dbReference type="EMBL" id="AVBG01000001">
    <property type="protein sequence ID" value="KGP93204.1"/>
    <property type="molecule type" value="Genomic_DNA"/>
</dbReference>